<keyword evidence="1" id="KW-0812">Transmembrane</keyword>
<dbReference type="PANTHER" id="PTHR30188:SF4">
    <property type="entry name" value="PROTEIN TRIGALACTOSYLDIACYLGLYCEROL 1, CHLOROPLASTIC"/>
    <property type="match status" value="1"/>
</dbReference>
<gene>
    <name evidence="2" type="ORF">FrCorBMG51_03915</name>
</gene>
<feature type="transmembrane region" description="Helical" evidence="1">
    <location>
        <begin position="140"/>
        <end position="169"/>
    </location>
</feature>
<protein>
    <submittedName>
        <fullName evidence="2">ABC transporter permease</fullName>
    </submittedName>
</protein>
<sequence length="257" mass="27284">MISLTRIATPIGNFFAFTLDTFVAVFRRPFQWREFIQQTWFVASVSLGPAILLGIPFVALVTFQFNLILSELGAIDLSGSGSGLATITQIGPVATTFIIAGASSTAICADIGARRIREELDAMMVLGIDPIQRLVVPRMLATALCAFLLNGVMILIGLTGGFFFAVFLQEASPGQYVDSMKLLVGFADLVHGELRAVAFGVVGALVGCYRGMTCAGGPRGVGNAVNETVVYTFLALFPLNILLTQVPYSLGIVGGNH</sequence>
<evidence type="ECO:0000313" key="2">
    <source>
        <dbReference type="EMBL" id="KLL12551.1"/>
    </source>
</evidence>
<dbReference type="Pfam" id="PF02405">
    <property type="entry name" value="MlaE"/>
    <property type="match status" value="1"/>
</dbReference>
<feature type="transmembrane region" description="Helical" evidence="1">
    <location>
        <begin position="229"/>
        <end position="248"/>
    </location>
</feature>
<dbReference type="InterPro" id="IPR030802">
    <property type="entry name" value="Permease_MalE"/>
</dbReference>
<reference evidence="2 3" key="1">
    <citation type="submission" date="2014-12" db="EMBL/GenBank/DDBJ databases">
        <title>Frankia sp. BMG5.1 draft genome.</title>
        <authorList>
            <person name="Gtari M."/>
            <person name="Ghodhbane-Gtari F."/>
            <person name="Nouioui I."/>
            <person name="Ktari A."/>
            <person name="Hezbri K."/>
            <person name="Mimouni W."/>
            <person name="Sbissi I."/>
            <person name="Ayari A."/>
            <person name="Yamanaka T."/>
            <person name="Normand P."/>
            <person name="Tisa L.S."/>
            <person name="Boudabous A."/>
        </authorList>
    </citation>
    <scope>NUCLEOTIDE SEQUENCE [LARGE SCALE GENOMIC DNA]</scope>
    <source>
        <strain evidence="2 3">BMG5.1</strain>
    </source>
</reference>
<evidence type="ECO:0000313" key="3">
    <source>
        <dbReference type="Proteomes" id="UP000035425"/>
    </source>
</evidence>
<accession>A0ABR5F753</accession>
<evidence type="ECO:0000256" key="1">
    <source>
        <dbReference type="SAM" id="Phobius"/>
    </source>
</evidence>
<dbReference type="Proteomes" id="UP000035425">
    <property type="component" value="Unassembled WGS sequence"/>
</dbReference>
<feature type="transmembrane region" description="Helical" evidence="1">
    <location>
        <begin position="39"/>
        <end position="63"/>
    </location>
</feature>
<dbReference type="RefSeq" id="WP_052914299.1">
    <property type="nucleotide sequence ID" value="NZ_JWIO01000004.1"/>
</dbReference>
<dbReference type="EMBL" id="JWIO01000004">
    <property type="protein sequence ID" value="KLL12551.1"/>
    <property type="molecule type" value="Genomic_DNA"/>
</dbReference>
<comment type="caution">
    <text evidence="2">The sequence shown here is derived from an EMBL/GenBank/DDBJ whole genome shotgun (WGS) entry which is preliminary data.</text>
</comment>
<feature type="transmembrane region" description="Helical" evidence="1">
    <location>
        <begin position="189"/>
        <end position="209"/>
    </location>
</feature>
<feature type="transmembrane region" description="Helical" evidence="1">
    <location>
        <begin position="83"/>
        <end position="109"/>
    </location>
</feature>
<name>A0ABR5F753_9ACTN</name>
<organism evidence="2 3">
    <name type="scientific">Protofrankia coriariae</name>
    <dbReference type="NCBI Taxonomy" id="1562887"/>
    <lineage>
        <taxon>Bacteria</taxon>
        <taxon>Bacillati</taxon>
        <taxon>Actinomycetota</taxon>
        <taxon>Actinomycetes</taxon>
        <taxon>Frankiales</taxon>
        <taxon>Frankiaceae</taxon>
        <taxon>Protofrankia</taxon>
    </lineage>
</organism>
<keyword evidence="1" id="KW-1133">Transmembrane helix</keyword>
<keyword evidence="3" id="KW-1185">Reference proteome</keyword>
<dbReference type="PANTHER" id="PTHR30188">
    <property type="entry name" value="ABC TRANSPORTER PERMEASE PROTEIN-RELATED"/>
    <property type="match status" value="1"/>
</dbReference>
<proteinExistence type="predicted"/>
<feature type="transmembrane region" description="Helical" evidence="1">
    <location>
        <begin position="6"/>
        <end position="27"/>
    </location>
</feature>
<keyword evidence="1" id="KW-0472">Membrane</keyword>